<evidence type="ECO:0000259" key="8">
    <source>
        <dbReference type="Pfam" id="PF01593"/>
    </source>
</evidence>
<evidence type="ECO:0000256" key="7">
    <source>
        <dbReference type="ARBA" id="ARBA00023180"/>
    </source>
</evidence>
<organism evidence="10">
    <name type="scientific">Schistocephalus solidus</name>
    <name type="common">Tapeworm</name>
    <dbReference type="NCBI Taxonomy" id="70667"/>
    <lineage>
        <taxon>Eukaryota</taxon>
        <taxon>Metazoa</taxon>
        <taxon>Spiralia</taxon>
        <taxon>Lophotrochozoa</taxon>
        <taxon>Platyhelminthes</taxon>
        <taxon>Cestoda</taxon>
        <taxon>Eucestoda</taxon>
        <taxon>Diphyllobothriidea</taxon>
        <taxon>Diphyllobothriidae</taxon>
        <taxon>Schistocephalus</taxon>
    </lineage>
</organism>
<keyword evidence="3" id="KW-0285">Flavoprotein</keyword>
<dbReference type="AlphaFoldDB" id="A0A183TDG8"/>
<keyword evidence="6" id="KW-0560">Oxidoreductase</keyword>
<evidence type="ECO:0000256" key="5">
    <source>
        <dbReference type="ARBA" id="ARBA00022827"/>
    </source>
</evidence>
<dbReference type="InterPro" id="IPR002937">
    <property type="entry name" value="Amino_oxidase"/>
</dbReference>
<dbReference type="Gene3D" id="3.50.50.60">
    <property type="entry name" value="FAD/NAD(P)-binding domain"/>
    <property type="match status" value="1"/>
</dbReference>
<evidence type="ECO:0000256" key="3">
    <source>
        <dbReference type="ARBA" id="ARBA00022630"/>
    </source>
</evidence>
<dbReference type="Pfam" id="PF01593">
    <property type="entry name" value="Amino_oxidase"/>
    <property type="match status" value="1"/>
</dbReference>
<dbReference type="GO" id="GO:0030328">
    <property type="term" value="P:prenylcysteine catabolic process"/>
    <property type="evidence" value="ECO:0007669"/>
    <property type="project" value="InterPro"/>
</dbReference>
<dbReference type="PANTHER" id="PTHR15944:SF0">
    <property type="entry name" value="PRENYLCYSTEINE LYASE DOMAIN-CONTAINING PROTEIN"/>
    <property type="match status" value="1"/>
</dbReference>
<evidence type="ECO:0000256" key="2">
    <source>
        <dbReference type="ARBA" id="ARBA00009967"/>
    </source>
</evidence>
<protein>
    <submittedName>
        <fullName evidence="10">Prenylcys_lyase domain-containing protein</fullName>
    </submittedName>
</protein>
<evidence type="ECO:0000256" key="1">
    <source>
        <dbReference type="ARBA" id="ARBA00001974"/>
    </source>
</evidence>
<proteinExistence type="inferred from homology"/>
<evidence type="ECO:0000256" key="6">
    <source>
        <dbReference type="ARBA" id="ARBA00023002"/>
    </source>
</evidence>
<comment type="similarity">
    <text evidence="2">Belongs to the prenylcysteine oxidase family.</text>
</comment>
<evidence type="ECO:0000313" key="10">
    <source>
        <dbReference type="WBParaSite" id="SSLN_0001506301-mRNA-1"/>
    </source>
</evidence>
<name>A0A183TDG8_SCHSO</name>
<evidence type="ECO:0000259" key="9">
    <source>
        <dbReference type="Pfam" id="PF07156"/>
    </source>
</evidence>
<dbReference type="SUPFAM" id="SSF51905">
    <property type="entry name" value="FAD/NAD(P)-binding domain"/>
    <property type="match status" value="1"/>
</dbReference>
<reference evidence="10" key="1">
    <citation type="submission" date="2016-06" db="UniProtKB">
        <authorList>
            <consortium name="WormBaseParasite"/>
        </authorList>
    </citation>
    <scope>IDENTIFICATION</scope>
</reference>
<dbReference type="WBParaSite" id="SSLN_0001506301-mRNA-1">
    <property type="protein sequence ID" value="SSLN_0001506301-mRNA-1"/>
    <property type="gene ID" value="SSLN_0001506301"/>
</dbReference>
<dbReference type="GO" id="GO:0030327">
    <property type="term" value="P:prenylated protein catabolic process"/>
    <property type="evidence" value="ECO:0007669"/>
    <property type="project" value="TreeGrafter"/>
</dbReference>
<accession>A0A183TDG8</accession>
<dbReference type="GO" id="GO:0001735">
    <property type="term" value="F:prenylcysteine oxidase activity"/>
    <property type="evidence" value="ECO:0007669"/>
    <property type="project" value="InterPro"/>
</dbReference>
<dbReference type="PANTHER" id="PTHR15944">
    <property type="entry name" value="FARNESYLCYSTEINE LYASE"/>
    <property type="match status" value="1"/>
</dbReference>
<keyword evidence="5" id="KW-0274">FAD</keyword>
<keyword evidence="7" id="KW-0325">Glycoprotein</keyword>
<dbReference type="InterPro" id="IPR036188">
    <property type="entry name" value="FAD/NAD-bd_sf"/>
</dbReference>
<feature type="domain" description="Prenylcysteine lyase" evidence="9">
    <location>
        <begin position="97"/>
        <end position="199"/>
    </location>
</feature>
<dbReference type="Pfam" id="PF07156">
    <property type="entry name" value="Prenylcys_lyase"/>
    <property type="match status" value="1"/>
</dbReference>
<keyword evidence="4" id="KW-0732">Signal</keyword>
<comment type="cofactor">
    <cofactor evidence="1">
        <name>FAD</name>
        <dbReference type="ChEBI" id="CHEBI:57692"/>
    </cofactor>
</comment>
<dbReference type="InterPro" id="IPR010795">
    <property type="entry name" value="Prenylcys_lyase"/>
</dbReference>
<evidence type="ECO:0000256" key="4">
    <source>
        <dbReference type="ARBA" id="ARBA00022729"/>
    </source>
</evidence>
<feature type="domain" description="Amine oxidase" evidence="8">
    <location>
        <begin position="15"/>
        <end position="94"/>
    </location>
</feature>
<dbReference type="InterPro" id="IPR017046">
    <property type="entry name" value="Prenylcysteine_Oxase1"/>
</dbReference>
<sequence>LCGCSTAYFLRQLMGPAVAITLFEKTDQLGGRVRSQRIGDDVFELGGSIFTRDNRYMSSLTDAFGLQKKIHYVDDSPLLIYGGHQKVSFSTLQKSWLVAKISFLWRYGLDLFKFHRHVSQLADSFAKIYAIQASGRCFETPAALLTALSPDFVTMTGVTFGSWLENRMGLRKRFCNEVAHAFVASNYCQDLNVHAFVGASTFYSVNNTDRASHTPRPWLAGGSGNTYIYEPK</sequence>